<dbReference type="EMBL" id="KZ991497">
    <property type="protein sequence ID" value="RKP22925.1"/>
    <property type="molecule type" value="Genomic_DNA"/>
</dbReference>
<evidence type="ECO:0000313" key="2">
    <source>
        <dbReference type="Proteomes" id="UP000278143"/>
    </source>
</evidence>
<dbReference type="Proteomes" id="UP000278143">
    <property type="component" value="Unassembled WGS sequence"/>
</dbReference>
<organism evidence="1 2">
    <name type="scientific">Syncephalis pseudoplumigaleata</name>
    <dbReference type="NCBI Taxonomy" id="1712513"/>
    <lineage>
        <taxon>Eukaryota</taxon>
        <taxon>Fungi</taxon>
        <taxon>Fungi incertae sedis</taxon>
        <taxon>Zoopagomycota</taxon>
        <taxon>Zoopagomycotina</taxon>
        <taxon>Zoopagomycetes</taxon>
        <taxon>Zoopagales</taxon>
        <taxon>Piptocephalidaceae</taxon>
        <taxon>Syncephalis</taxon>
    </lineage>
</organism>
<gene>
    <name evidence="1" type="ORF">SYNPS1DRAFT_31400</name>
</gene>
<sequence>MQIGKRSTAAAAAATCEGCGLAASSPFLPPSLPLSVEGPSSYFVLRLLSLFCCTHMSGAATYEDVLRECVRLAHLCGENLRCMNTSLERALNKTEPAVAALHAALHHPDADADAHTDRTVHHQPE</sequence>
<proteinExistence type="predicted"/>
<name>A0A4P9YT42_9FUNG</name>
<accession>A0A4P9YT42</accession>
<evidence type="ECO:0000313" key="1">
    <source>
        <dbReference type="EMBL" id="RKP22925.1"/>
    </source>
</evidence>
<protein>
    <submittedName>
        <fullName evidence="1">Uncharacterized protein</fullName>
    </submittedName>
</protein>
<dbReference type="AlphaFoldDB" id="A0A4P9YT42"/>
<keyword evidence="2" id="KW-1185">Reference proteome</keyword>
<reference evidence="2" key="1">
    <citation type="journal article" date="2018" name="Nat. Microbiol.">
        <title>Leveraging single-cell genomics to expand the fungal tree of life.</title>
        <authorList>
            <person name="Ahrendt S.R."/>
            <person name="Quandt C.A."/>
            <person name="Ciobanu D."/>
            <person name="Clum A."/>
            <person name="Salamov A."/>
            <person name="Andreopoulos B."/>
            <person name="Cheng J.F."/>
            <person name="Woyke T."/>
            <person name="Pelin A."/>
            <person name="Henrissat B."/>
            <person name="Reynolds N.K."/>
            <person name="Benny G.L."/>
            <person name="Smith M.E."/>
            <person name="James T.Y."/>
            <person name="Grigoriev I.V."/>
        </authorList>
    </citation>
    <scope>NUCLEOTIDE SEQUENCE [LARGE SCALE GENOMIC DNA]</scope>
    <source>
        <strain evidence="2">Benny S71-1</strain>
    </source>
</reference>